<comment type="caution">
    <text evidence="2">The sequence shown here is derived from an EMBL/GenBank/DDBJ whole genome shotgun (WGS) entry which is preliminary data.</text>
</comment>
<dbReference type="EMBL" id="LTAN01000009">
    <property type="protein sequence ID" value="OBR03898.1"/>
    <property type="molecule type" value="Genomic_DNA"/>
</dbReference>
<keyword evidence="3" id="KW-1185">Reference proteome</keyword>
<protein>
    <submittedName>
        <fullName evidence="2">Uncharacterized protein</fullName>
    </submittedName>
</protein>
<dbReference type="Proteomes" id="UP000092177">
    <property type="component" value="Chromosome 9"/>
</dbReference>
<dbReference type="VEuPathDB" id="FungiDB:CH63R_13025"/>
<gene>
    <name evidence="2" type="ORF">CH63R_13025</name>
</gene>
<name>A0A1B7XVX3_COLHI</name>
<dbReference type="KEGG" id="chig:CH63R_13025"/>
<accession>A0A1B7XVX3</accession>
<dbReference type="RefSeq" id="XP_018152416.1">
    <property type="nucleotide sequence ID" value="XM_018307999.1"/>
</dbReference>
<dbReference type="AlphaFoldDB" id="A0A1B7XVX3"/>
<evidence type="ECO:0000313" key="2">
    <source>
        <dbReference type="EMBL" id="OBR03898.1"/>
    </source>
</evidence>
<organism evidence="2 3">
    <name type="scientific">Colletotrichum higginsianum (strain IMI 349063)</name>
    <name type="common">Crucifer anthracnose fungus</name>
    <dbReference type="NCBI Taxonomy" id="759273"/>
    <lineage>
        <taxon>Eukaryota</taxon>
        <taxon>Fungi</taxon>
        <taxon>Dikarya</taxon>
        <taxon>Ascomycota</taxon>
        <taxon>Pezizomycotina</taxon>
        <taxon>Sordariomycetes</taxon>
        <taxon>Hypocreomycetidae</taxon>
        <taxon>Glomerellales</taxon>
        <taxon>Glomerellaceae</taxon>
        <taxon>Colletotrichum</taxon>
        <taxon>Colletotrichum destructivum species complex</taxon>
    </lineage>
</organism>
<feature type="region of interest" description="Disordered" evidence="1">
    <location>
        <begin position="38"/>
        <end position="67"/>
    </location>
</feature>
<evidence type="ECO:0000313" key="3">
    <source>
        <dbReference type="Proteomes" id="UP000092177"/>
    </source>
</evidence>
<reference evidence="3" key="1">
    <citation type="journal article" date="2017" name="BMC Genomics">
        <title>Gapless genome assembly of Colletotrichum higginsianum reveals chromosome structure and association of transposable elements with secondary metabolite gene clusters.</title>
        <authorList>
            <person name="Dallery J.-F."/>
            <person name="Lapalu N."/>
            <person name="Zampounis A."/>
            <person name="Pigne S."/>
            <person name="Luyten I."/>
            <person name="Amselem J."/>
            <person name="Wittenberg A.H.J."/>
            <person name="Zhou S."/>
            <person name="de Queiroz M.V."/>
            <person name="Robin G.P."/>
            <person name="Auger A."/>
            <person name="Hainaut M."/>
            <person name="Henrissat B."/>
            <person name="Kim K.-T."/>
            <person name="Lee Y.-H."/>
            <person name="Lespinet O."/>
            <person name="Schwartz D.C."/>
            <person name="Thon M.R."/>
            <person name="O'Connell R.J."/>
        </authorList>
    </citation>
    <scope>NUCLEOTIDE SEQUENCE [LARGE SCALE GENOMIC DNA]</scope>
    <source>
        <strain evidence="3">IMI 349063</strain>
    </source>
</reference>
<dbReference type="GeneID" id="28872106"/>
<proteinExistence type="predicted"/>
<sequence length="98" mass="10503">MAISDLVDNSGKSAYDELLSASRLAFPGLENMNKVYRLPKAHSSNDGKAKATDGGPLEGGDPRPTPVPGGVLCSLCWTVDEEGPRRKCDEDLGKQRFP</sequence>
<evidence type="ECO:0000256" key="1">
    <source>
        <dbReference type="SAM" id="MobiDB-lite"/>
    </source>
</evidence>